<sequence>MIDHRYLSDLRLLLYPAVYPHEQVDLPKELQMLLTRSKRKTARYALAVTAWDNGCNGNEFLADRRRVVTRELAARWMLAEVGLYLVILGTNNDWRDRLAEMRADRTGFHSTIVQGVHYINTATGDFNTVQSAWGPVTFGNAEILTDLVASVPMAA</sequence>
<reference evidence="1 2" key="1">
    <citation type="submission" date="2024-02" db="EMBL/GenBank/DDBJ databases">
        <title>Rhodopirellula caenicola NBRC 110016.</title>
        <authorList>
            <person name="Ichikawa N."/>
            <person name="Katano-Makiyama Y."/>
            <person name="Hidaka K."/>
        </authorList>
    </citation>
    <scope>NUCLEOTIDE SEQUENCE [LARGE SCALE GENOMIC DNA]</scope>
    <source>
        <strain evidence="1 2">NBRC 110016</strain>
    </source>
</reference>
<dbReference type="Proteomes" id="UP001416858">
    <property type="component" value="Unassembled WGS sequence"/>
</dbReference>
<organism evidence="1 2">
    <name type="scientific">Novipirellula caenicola</name>
    <dbReference type="NCBI Taxonomy" id="1536901"/>
    <lineage>
        <taxon>Bacteria</taxon>
        <taxon>Pseudomonadati</taxon>
        <taxon>Planctomycetota</taxon>
        <taxon>Planctomycetia</taxon>
        <taxon>Pirellulales</taxon>
        <taxon>Pirellulaceae</taxon>
        <taxon>Novipirellula</taxon>
    </lineage>
</organism>
<evidence type="ECO:0000313" key="2">
    <source>
        <dbReference type="Proteomes" id="UP001416858"/>
    </source>
</evidence>
<protein>
    <submittedName>
        <fullName evidence="1">Uncharacterized protein</fullName>
    </submittedName>
</protein>
<comment type="caution">
    <text evidence="1">The sequence shown here is derived from an EMBL/GenBank/DDBJ whole genome shotgun (WGS) entry which is preliminary data.</text>
</comment>
<proteinExistence type="predicted"/>
<dbReference type="RefSeq" id="WP_345682615.1">
    <property type="nucleotide sequence ID" value="NZ_BAABRO010000002.1"/>
</dbReference>
<gene>
    <name evidence="1" type="ORF">Rcae01_01034</name>
</gene>
<accession>A0ABP9VK62</accession>
<keyword evidence="2" id="KW-1185">Reference proteome</keyword>
<dbReference type="EMBL" id="BAABRO010000002">
    <property type="protein sequence ID" value="GAA5505589.1"/>
    <property type="molecule type" value="Genomic_DNA"/>
</dbReference>
<evidence type="ECO:0000313" key="1">
    <source>
        <dbReference type="EMBL" id="GAA5505589.1"/>
    </source>
</evidence>
<name>A0ABP9VK62_9BACT</name>